<evidence type="ECO:0000256" key="1">
    <source>
        <dbReference type="PROSITE-ProRule" id="PRU00047"/>
    </source>
</evidence>
<dbReference type="PROSITE" id="PS50158">
    <property type="entry name" value="ZF_CCHC"/>
    <property type="match status" value="1"/>
</dbReference>
<keyword evidence="1" id="KW-0479">Metal-binding</keyword>
<keyword evidence="1" id="KW-0863">Zinc-finger</keyword>
<name>A0ABQ8MB59_LABRO</name>
<dbReference type="Gene3D" id="4.10.60.10">
    <property type="entry name" value="Zinc finger, CCHC-type"/>
    <property type="match status" value="1"/>
</dbReference>
<dbReference type="InterPro" id="IPR001878">
    <property type="entry name" value="Znf_CCHC"/>
</dbReference>
<keyword evidence="1" id="KW-0862">Zinc</keyword>
<dbReference type="Gene3D" id="3.10.10.10">
    <property type="entry name" value="HIV Type 1 Reverse Transcriptase, subunit A, domain 1"/>
    <property type="match status" value="1"/>
</dbReference>
<dbReference type="InterPro" id="IPR043502">
    <property type="entry name" value="DNA/RNA_pol_sf"/>
</dbReference>
<feature type="domain" description="CCHC-type" evidence="2">
    <location>
        <begin position="155"/>
        <end position="169"/>
    </location>
</feature>
<sequence length="342" mass="39342">MEIQKERLNEMDTDREESRWREGERKLRCYLHQRRHLSQEVPWPCLQHSLETRLSVAVTYFKSIYTSKCNHNVFPPKAQRSLSSFPSSLGTSSVNEYTIHFRTLVVGMKQRYSVLTAKDSTWRFAQPWHLSEPMQVDTTRLTPTERNRRLSSGLCLYCGNNGHFIRNCPVKPPRSVEDLRFLLLEDSTVSIILKRPWLHLHTSELRWDPCDIIRWNKQCYDQCLSNIPLPQSIPVPLASTQVESPEPEIFPEIPAEYVAFQDVFSKQAATHLPPHRPWDCAIKMLPGAQLPKGQIYPLSIPGRQTIKEYIAEALQQGFIQPSTSLAASSGVIGWRGLHISSP</sequence>
<organism evidence="3 4">
    <name type="scientific">Labeo rohita</name>
    <name type="common">Indian major carp</name>
    <name type="synonym">Cyprinus rohita</name>
    <dbReference type="NCBI Taxonomy" id="84645"/>
    <lineage>
        <taxon>Eukaryota</taxon>
        <taxon>Metazoa</taxon>
        <taxon>Chordata</taxon>
        <taxon>Craniata</taxon>
        <taxon>Vertebrata</taxon>
        <taxon>Euteleostomi</taxon>
        <taxon>Actinopterygii</taxon>
        <taxon>Neopterygii</taxon>
        <taxon>Teleostei</taxon>
        <taxon>Ostariophysi</taxon>
        <taxon>Cypriniformes</taxon>
        <taxon>Cyprinidae</taxon>
        <taxon>Labeoninae</taxon>
        <taxon>Labeonini</taxon>
        <taxon>Labeo</taxon>
    </lineage>
</organism>
<dbReference type="Proteomes" id="UP000830375">
    <property type="component" value="Unassembled WGS sequence"/>
</dbReference>
<evidence type="ECO:0000313" key="3">
    <source>
        <dbReference type="EMBL" id="KAI2659502.1"/>
    </source>
</evidence>
<protein>
    <submittedName>
        <fullName evidence="3">Retrotransposon Gag-like protein 3</fullName>
    </submittedName>
</protein>
<evidence type="ECO:0000259" key="2">
    <source>
        <dbReference type="PROSITE" id="PS50158"/>
    </source>
</evidence>
<dbReference type="PANTHER" id="PTHR15503:SF22">
    <property type="entry name" value="TRANSPOSON TY3-I GAG POLYPROTEIN"/>
    <property type="match status" value="1"/>
</dbReference>
<dbReference type="SUPFAM" id="SSF56672">
    <property type="entry name" value="DNA/RNA polymerases"/>
    <property type="match status" value="1"/>
</dbReference>
<dbReference type="InterPro" id="IPR036875">
    <property type="entry name" value="Znf_CCHC_sf"/>
</dbReference>
<dbReference type="InterPro" id="IPR032567">
    <property type="entry name" value="RTL1-rel"/>
</dbReference>
<dbReference type="EMBL" id="JACTAM010000011">
    <property type="protein sequence ID" value="KAI2659502.1"/>
    <property type="molecule type" value="Genomic_DNA"/>
</dbReference>
<proteinExistence type="predicted"/>
<dbReference type="SUPFAM" id="SSF57756">
    <property type="entry name" value="Retrovirus zinc finger-like domains"/>
    <property type="match status" value="1"/>
</dbReference>
<accession>A0ABQ8MB59</accession>
<reference evidence="3 4" key="1">
    <citation type="submission" date="2022-01" db="EMBL/GenBank/DDBJ databases">
        <title>A high-quality chromosome-level genome assembly of rohu carp, Labeo rohita.</title>
        <authorList>
            <person name="Arick M.A. II"/>
            <person name="Hsu C.-Y."/>
            <person name="Magbanua Z."/>
            <person name="Pechanova O."/>
            <person name="Grover C."/>
            <person name="Miller E."/>
            <person name="Thrash A."/>
            <person name="Ezzel L."/>
            <person name="Alam S."/>
            <person name="Benzie J."/>
            <person name="Hamilton M."/>
            <person name="Karsi A."/>
            <person name="Lawrence M.L."/>
            <person name="Peterson D.G."/>
        </authorList>
    </citation>
    <scope>NUCLEOTIDE SEQUENCE [LARGE SCALE GENOMIC DNA]</scope>
    <source>
        <strain evidence="4">BAU-BD-2019</strain>
        <tissue evidence="3">Blood</tissue>
    </source>
</reference>
<dbReference type="PANTHER" id="PTHR15503">
    <property type="entry name" value="LDOC1 RELATED"/>
    <property type="match status" value="1"/>
</dbReference>
<evidence type="ECO:0000313" key="4">
    <source>
        <dbReference type="Proteomes" id="UP000830375"/>
    </source>
</evidence>
<gene>
    <name evidence="3" type="ORF">H4Q32_029036</name>
</gene>
<keyword evidence="4" id="KW-1185">Reference proteome</keyword>
<comment type="caution">
    <text evidence="3">The sequence shown here is derived from an EMBL/GenBank/DDBJ whole genome shotgun (WGS) entry which is preliminary data.</text>
</comment>